<dbReference type="SUPFAM" id="SSF53807">
    <property type="entry name" value="Helical backbone' metal receptor"/>
    <property type="match status" value="1"/>
</dbReference>
<sequence length="362" mass="41278">MKKIFLGLLCVFFIISNAKAQIFTDLLGRKVNVPEKINKIICLGPGCLRLIVYLQAQHLVVGVEKIEKRKKKCTPYLIANPFLSKLPAIGPGGPAGINKKPYLEKILTLKPQVIFATAFQKNTADEIQNILNIPVVVLDYGSLTLKKFEKIYASLNLVGKILNKTKRAAEIQDFIQKTKKDLEQRTKQISLQNIAQTYIGCIGYRGPHGIESTDREYLPFSWVKVNNVAQQLTPTIGTHIFLDKEMLLALNPEIIFLDGGGFKIFQHDLRKKYPFYKSLKAFINKHVYLLFPYNYYSTNIDTALVDCYAIGKILYPNKFKDINIEQKANSIYRFFVGNEVYEELKKIYGPLGKQINIFSINK</sequence>
<keyword evidence="4" id="KW-1185">Reference proteome</keyword>
<evidence type="ECO:0000256" key="1">
    <source>
        <dbReference type="SAM" id="SignalP"/>
    </source>
</evidence>
<dbReference type="CDD" id="cd01147">
    <property type="entry name" value="HemV-2"/>
    <property type="match status" value="1"/>
</dbReference>
<dbReference type="RefSeq" id="WP_092066120.1">
    <property type="nucleotide sequence ID" value="NZ_FNIN01000012.1"/>
</dbReference>
<reference evidence="3 4" key="1">
    <citation type="submission" date="2016-10" db="EMBL/GenBank/DDBJ databases">
        <authorList>
            <person name="de Groot N.N."/>
        </authorList>
    </citation>
    <scope>NUCLEOTIDE SEQUENCE [LARGE SCALE GENOMIC DNA]</scope>
    <source>
        <strain evidence="3 4">DSM 15269</strain>
    </source>
</reference>
<protein>
    <submittedName>
        <fullName evidence="3">Iron complex transport system substrate-binding protein</fullName>
    </submittedName>
</protein>
<dbReference type="AlphaFoldDB" id="A0A1H0FGW7"/>
<dbReference type="STRING" id="206665.SAMN04488516_11246"/>
<dbReference type="InterPro" id="IPR002491">
    <property type="entry name" value="ABC_transptr_periplasmic_BD"/>
</dbReference>
<dbReference type="Pfam" id="PF01497">
    <property type="entry name" value="Peripla_BP_2"/>
    <property type="match status" value="1"/>
</dbReference>
<dbReference type="PROSITE" id="PS50983">
    <property type="entry name" value="FE_B12_PBP"/>
    <property type="match status" value="1"/>
</dbReference>
<dbReference type="EMBL" id="FNIN01000012">
    <property type="protein sequence ID" value="SDN94028.1"/>
    <property type="molecule type" value="Genomic_DNA"/>
</dbReference>
<feature type="signal peptide" evidence="1">
    <location>
        <begin position="1"/>
        <end position="20"/>
    </location>
</feature>
<feature type="chain" id="PRO_5011770542" evidence="1">
    <location>
        <begin position="21"/>
        <end position="362"/>
    </location>
</feature>
<dbReference type="InterPro" id="IPR050902">
    <property type="entry name" value="ABC_Transporter_SBP"/>
</dbReference>
<dbReference type="Gene3D" id="3.40.50.1980">
    <property type="entry name" value="Nitrogenase molybdenum iron protein domain"/>
    <property type="match status" value="2"/>
</dbReference>
<proteinExistence type="predicted"/>
<accession>A0A1H0FGW7</accession>
<dbReference type="PANTHER" id="PTHR30535:SF34">
    <property type="entry name" value="MOLYBDATE-BINDING PROTEIN MOLA"/>
    <property type="match status" value="1"/>
</dbReference>
<name>A0A1H0FGW7_9BACT</name>
<gene>
    <name evidence="3" type="ORF">SAMN04488516_11246</name>
</gene>
<evidence type="ECO:0000313" key="4">
    <source>
        <dbReference type="Proteomes" id="UP000199602"/>
    </source>
</evidence>
<evidence type="ECO:0000313" key="3">
    <source>
        <dbReference type="EMBL" id="SDN94028.1"/>
    </source>
</evidence>
<dbReference type="PANTHER" id="PTHR30535">
    <property type="entry name" value="VITAMIN B12-BINDING PROTEIN"/>
    <property type="match status" value="1"/>
</dbReference>
<organism evidence="3 4">
    <name type="scientific">Desulfonauticus submarinus</name>
    <dbReference type="NCBI Taxonomy" id="206665"/>
    <lineage>
        <taxon>Bacteria</taxon>
        <taxon>Pseudomonadati</taxon>
        <taxon>Thermodesulfobacteriota</taxon>
        <taxon>Desulfovibrionia</taxon>
        <taxon>Desulfovibrionales</taxon>
        <taxon>Desulfonauticaceae</taxon>
        <taxon>Desulfonauticus</taxon>
    </lineage>
</organism>
<feature type="domain" description="Fe/B12 periplasmic-binding" evidence="2">
    <location>
        <begin position="39"/>
        <end position="318"/>
    </location>
</feature>
<dbReference type="Proteomes" id="UP000199602">
    <property type="component" value="Unassembled WGS sequence"/>
</dbReference>
<evidence type="ECO:0000259" key="2">
    <source>
        <dbReference type="PROSITE" id="PS50983"/>
    </source>
</evidence>
<dbReference type="OrthoDB" id="9775594at2"/>
<keyword evidence="1" id="KW-0732">Signal</keyword>